<dbReference type="Proteomes" id="UP000183952">
    <property type="component" value="Unassembled WGS sequence"/>
</dbReference>
<proteinExistence type="predicted"/>
<feature type="signal peptide" evidence="1">
    <location>
        <begin position="1"/>
        <end position="27"/>
    </location>
</feature>
<evidence type="ECO:0000259" key="2">
    <source>
        <dbReference type="Pfam" id="PF12671"/>
    </source>
</evidence>
<dbReference type="STRING" id="1121331.SAMN02745248_02223"/>
<organism evidence="3 4">
    <name type="scientific">Hathewaya proteolytica DSM 3090</name>
    <dbReference type="NCBI Taxonomy" id="1121331"/>
    <lineage>
        <taxon>Bacteria</taxon>
        <taxon>Bacillati</taxon>
        <taxon>Bacillota</taxon>
        <taxon>Clostridia</taxon>
        <taxon>Eubacteriales</taxon>
        <taxon>Clostridiaceae</taxon>
        <taxon>Hathewaya</taxon>
    </lineage>
</organism>
<keyword evidence="1" id="KW-0732">Signal</keyword>
<accession>A0A1M6R986</accession>
<name>A0A1M6R986_9CLOT</name>
<feature type="chain" id="PRO_5012861699" evidence="1">
    <location>
        <begin position="28"/>
        <end position="397"/>
    </location>
</feature>
<sequence>MKKKLNCLLSILCFFTFMFSQSICVLAETSSIETIENTKEMVKEFFTNVYNTRNNIIFTGDIKELKNYFNMNSVAGKGCIENEVCRMMYLRDWSSERGIKFTSVQSFPHINSIKDMGSFYKIQLDEDYKFKYIYDGENETENLFGISLVHYIKLQKSNDSYKILTDYYLDCFSDALKNYYHNLKKDTLPDASPLKYNISQLSPIDRELTIPDKPWKYNRLKAVEYARRYCGVRWVTDNATPRFNPKYTNYTGIGGNCTNYVSQCLGDKEGANMPQNGGWYTQKRLNNTYECSTPWVNADAFRNYIIYSGKGYLVKRGSFKTLCSSSASLPGAYFSKLNYGDIVSYEKKNDIDHNAIVCGFDSHGYPLINSHTVERYNVPFDLGWGDKNIFFHFVHIN</sequence>
<dbReference type="Pfam" id="PF12671">
    <property type="entry name" value="Amidase_6"/>
    <property type="match status" value="1"/>
</dbReference>
<dbReference type="PANTHER" id="PTHR40032">
    <property type="entry name" value="EXPORTED PROTEIN-RELATED"/>
    <property type="match status" value="1"/>
</dbReference>
<dbReference type="PANTHER" id="PTHR40032:SF1">
    <property type="entry name" value="EXPORTED PROTEIN"/>
    <property type="match status" value="1"/>
</dbReference>
<dbReference type="RefSeq" id="WP_084672240.1">
    <property type="nucleotide sequence ID" value="NZ_FRAD01000021.1"/>
</dbReference>
<evidence type="ECO:0000313" key="4">
    <source>
        <dbReference type="Proteomes" id="UP000183952"/>
    </source>
</evidence>
<keyword evidence="4" id="KW-1185">Reference proteome</keyword>
<dbReference type="AlphaFoldDB" id="A0A1M6R986"/>
<evidence type="ECO:0000256" key="1">
    <source>
        <dbReference type="SAM" id="SignalP"/>
    </source>
</evidence>
<evidence type="ECO:0000313" key="3">
    <source>
        <dbReference type="EMBL" id="SHK29049.1"/>
    </source>
</evidence>
<dbReference type="OrthoDB" id="2194542at2"/>
<feature type="domain" description="Putative amidase" evidence="2">
    <location>
        <begin position="216"/>
        <end position="393"/>
    </location>
</feature>
<dbReference type="EMBL" id="FRAD01000021">
    <property type="protein sequence ID" value="SHK29049.1"/>
    <property type="molecule type" value="Genomic_DNA"/>
</dbReference>
<gene>
    <name evidence="3" type="ORF">SAMN02745248_02223</name>
</gene>
<dbReference type="InterPro" id="IPR024301">
    <property type="entry name" value="Amidase_6"/>
</dbReference>
<reference evidence="3 4" key="1">
    <citation type="submission" date="2016-11" db="EMBL/GenBank/DDBJ databases">
        <authorList>
            <person name="Jaros S."/>
            <person name="Januszkiewicz K."/>
            <person name="Wedrychowicz H."/>
        </authorList>
    </citation>
    <scope>NUCLEOTIDE SEQUENCE [LARGE SCALE GENOMIC DNA]</scope>
    <source>
        <strain evidence="3 4">DSM 3090</strain>
    </source>
</reference>
<protein>
    <submittedName>
        <fullName evidence="3">Putative amidase domain-containing protein</fullName>
    </submittedName>
</protein>